<accession>A0ABR5A044</accession>
<reference evidence="2 3" key="1">
    <citation type="submission" date="2014-12" db="EMBL/GenBank/DDBJ databases">
        <title>Draft genome sequence of Cohnella kolymensis strain B-2846.</title>
        <authorList>
            <person name="Karlyshev A.V."/>
            <person name="Kudryashova E.B."/>
        </authorList>
    </citation>
    <scope>NUCLEOTIDE SEQUENCE [LARGE SCALE GENOMIC DNA]</scope>
    <source>
        <strain evidence="2 3">VKM B-2846</strain>
    </source>
</reference>
<feature type="domain" description="N-acetyltransferase" evidence="1">
    <location>
        <begin position="1"/>
        <end position="147"/>
    </location>
</feature>
<dbReference type="CDD" id="cd04301">
    <property type="entry name" value="NAT_SF"/>
    <property type="match status" value="2"/>
</dbReference>
<dbReference type="Proteomes" id="UP000054526">
    <property type="component" value="Unassembled WGS sequence"/>
</dbReference>
<dbReference type="InterPro" id="IPR000182">
    <property type="entry name" value="GNAT_dom"/>
</dbReference>
<gene>
    <name evidence="2" type="ORF">SD71_20565</name>
</gene>
<dbReference type="InterPro" id="IPR016181">
    <property type="entry name" value="Acyl_CoA_acyltransferase"/>
</dbReference>
<dbReference type="Gene3D" id="3.40.630.30">
    <property type="match status" value="1"/>
</dbReference>
<evidence type="ECO:0000313" key="2">
    <source>
        <dbReference type="EMBL" id="KIL34411.1"/>
    </source>
</evidence>
<organism evidence="2 3">
    <name type="scientific">Cohnella kolymensis</name>
    <dbReference type="NCBI Taxonomy" id="1590652"/>
    <lineage>
        <taxon>Bacteria</taxon>
        <taxon>Bacillati</taxon>
        <taxon>Bacillota</taxon>
        <taxon>Bacilli</taxon>
        <taxon>Bacillales</taxon>
        <taxon>Paenibacillaceae</taxon>
        <taxon>Cohnella</taxon>
    </lineage>
</organism>
<comment type="caution">
    <text evidence="2">The sequence shown here is derived from an EMBL/GenBank/DDBJ whole genome shotgun (WGS) entry which is preliminary data.</text>
</comment>
<dbReference type="PANTHER" id="PTHR43617">
    <property type="entry name" value="L-AMINO ACID N-ACETYLTRANSFERASE"/>
    <property type="match status" value="1"/>
</dbReference>
<name>A0ABR5A044_9BACL</name>
<dbReference type="Pfam" id="PF00583">
    <property type="entry name" value="Acetyltransf_1"/>
    <property type="match status" value="2"/>
</dbReference>
<sequence>MLTTKQLQDIEQLQKECETHDHLQLKLNWEMLRKRETNQLDFLHYENEELVAFLGLYAFGSTVEVCGMVKPSARRKGRFQRLFQQGMEAVKQNGYKKILLNAPAGSDPAKAFLKKQGAEYGFSEHQMKWQERSLEEVEGIVLRQANADDFDLRVLLNVTAFGLDEDDAQAIESMIDGDEDTDMFMIDVSEETVGKIRVDQEDGQAWIYGFSILPEHRGKGIGRKVLRRVIKEQSAAGHSVHLEVETKNDHALGLYESVGFKVVHAQDYYTYHL</sequence>
<dbReference type="PANTHER" id="PTHR43617:SF20">
    <property type="entry name" value="N-ALPHA-ACETYLTRANSFERASE RIMI"/>
    <property type="match status" value="1"/>
</dbReference>
<protein>
    <submittedName>
        <fullName evidence="2">Acetyltransferase</fullName>
    </submittedName>
</protein>
<proteinExistence type="predicted"/>
<dbReference type="RefSeq" id="WP_041067496.1">
    <property type="nucleotide sequence ID" value="NZ_JXAL01000033.1"/>
</dbReference>
<feature type="domain" description="N-acetyltransferase" evidence="1">
    <location>
        <begin position="140"/>
        <end position="273"/>
    </location>
</feature>
<dbReference type="SUPFAM" id="SSF55729">
    <property type="entry name" value="Acyl-CoA N-acyltransferases (Nat)"/>
    <property type="match status" value="2"/>
</dbReference>
<keyword evidence="3" id="KW-1185">Reference proteome</keyword>
<dbReference type="InterPro" id="IPR050276">
    <property type="entry name" value="MshD_Acetyltransferase"/>
</dbReference>
<evidence type="ECO:0000313" key="3">
    <source>
        <dbReference type="Proteomes" id="UP000054526"/>
    </source>
</evidence>
<evidence type="ECO:0000259" key="1">
    <source>
        <dbReference type="PROSITE" id="PS51186"/>
    </source>
</evidence>
<dbReference type="EMBL" id="JXAL01000033">
    <property type="protein sequence ID" value="KIL34411.1"/>
    <property type="molecule type" value="Genomic_DNA"/>
</dbReference>
<dbReference type="PROSITE" id="PS51186">
    <property type="entry name" value="GNAT"/>
    <property type="match status" value="2"/>
</dbReference>